<dbReference type="HOGENOM" id="CLU_2762262_0_0_1"/>
<name>A0A0E0P5Z5_ORYRU</name>
<dbReference type="Gramene" id="ORUFI04G05030.3">
    <property type="protein sequence ID" value="ORUFI04G05030.3"/>
    <property type="gene ID" value="ORUFI04G05030"/>
</dbReference>
<sequence>MERKRGDWKSWCCFHGETETMSVRLGLAIEKACAIWVGDGVMLVWSRGNSTSAAGRWRGCLRSWKWRCWA</sequence>
<accession>A0A0E0P5Z5</accession>
<reference evidence="2" key="1">
    <citation type="submission" date="2013-06" db="EMBL/GenBank/DDBJ databases">
        <authorList>
            <person name="Zhao Q."/>
        </authorList>
    </citation>
    <scope>NUCLEOTIDE SEQUENCE</scope>
    <source>
        <strain evidence="2">cv. W1943</strain>
    </source>
</reference>
<dbReference type="EnsemblPlants" id="ORUFI04G05030.3">
    <property type="protein sequence ID" value="ORUFI04G05030.3"/>
    <property type="gene ID" value="ORUFI04G05030"/>
</dbReference>
<proteinExistence type="predicted"/>
<organism evidence="1 2">
    <name type="scientific">Oryza rufipogon</name>
    <name type="common">Brownbeard rice</name>
    <name type="synonym">Asian wild rice</name>
    <dbReference type="NCBI Taxonomy" id="4529"/>
    <lineage>
        <taxon>Eukaryota</taxon>
        <taxon>Viridiplantae</taxon>
        <taxon>Streptophyta</taxon>
        <taxon>Embryophyta</taxon>
        <taxon>Tracheophyta</taxon>
        <taxon>Spermatophyta</taxon>
        <taxon>Magnoliopsida</taxon>
        <taxon>Liliopsida</taxon>
        <taxon>Poales</taxon>
        <taxon>Poaceae</taxon>
        <taxon>BOP clade</taxon>
        <taxon>Oryzoideae</taxon>
        <taxon>Oryzeae</taxon>
        <taxon>Oryzinae</taxon>
        <taxon>Oryza</taxon>
    </lineage>
</organism>
<dbReference type="AlphaFoldDB" id="A0A0E0P5Z5"/>
<reference evidence="1" key="2">
    <citation type="submission" date="2015-06" db="UniProtKB">
        <authorList>
            <consortium name="EnsemblPlants"/>
        </authorList>
    </citation>
    <scope>IDENTIFICATION</scope>
</reference>
<protein>
    <submittedName>
        <fullName evidence="1">Uncharacterized protein</fullName>
    </submittedName>
</protein>
<evidence type="ECO:0000313" key="1">
    <source>
        <dbReference type="EnsemblPlants" id="ORUFI04G05030.3"/>
    </source>
</evidence>
<evidence type="ECO:0000313" key="2">
    <source>
        <dbReference type="Proteomes" id="UP000008022"/>
    </source>
</evidence>
<keyword evidence="2" id="KW-1185">Reference proteome</keyword>
<dbReference type="Proteomes" id="UP000008022">
    <property type="component" value="Unassembled WGS sequence"/>
</dbReference>